<dbReference type="PROSITE" id="PS00139">
    <property type="entry name" value="THIOL_PROTEASE_CYS"/>
    <property type="match status" value="1"/>
</dbReference>
<dbReference type="SMART" id="SM00043">
    <property type="entry name" value="CY"/>
    <property type="match status" value="1"/>
</dbReference>
<dbReference type="InterPro" id="IPR046350">
    <property type="entry name" value="Cystatin_sf"/>
</dbReference>
<dbReference type="InterPro" id="IPR013128">
    <property type="entry name" value="Peptidase_C1A"/>
</dbReference>
<evidence type="ECO:0000259" key="11">
    <source>
        <dbReference type="SMART" id="SM00645"/>
    </source>
</evidence>
<dbReference type="GO" id="GO:0006508">
    <property type="term" value="P:proteolysis"/>
    <property type="evidence" value="ECO:0007669"/>
    <property type="project" value="UniProtKB-KW"/>
</dbReference>
<accession>A0AAN9BH07</accession>
<evidence type="ECO:0000259" key="12">
    <source>
        <dbReference type="SMART" id="SM00848"/>
    </source>
</evidence>
<dbReference type="InterPro" id="IPR038765">
    <property type="entry name" value="Papain-like_cys_pep_sf"/>
</dbReference>
<keyword evidence="14" id="KW-1185">Reference proteome</keyword>
<dbReference type="CDD" id="cd02248">
    <property type="entry name" value="Peptidase_C1A"/>
    <property type="match status" value="1"/>
</dbReference>
<evidence type="ECO:0000259" key="10">
    <source>
        <dbReference type="SMART" id="SM00043"/>
    </source>
</evidence>
<dbReference type="InterPro" id="IPR025661">
    <property type="entry name" value="Pept_asp_AS"/>
</dbReference>
<dbReference type="PRINTS" id="PR00705">
    <property type="entry name" value="PAPAIN"/>
</dbReference>
<evidence type="ECO:0000256" key="4">
    <source>
        <dbReference type="ARBA" id="ARBA00022801"/>
    </source>
</evidence>
<dbReference type="InterPro" id="IPR000668">
    <property type="entry name" value="Peptidase_C1A_C"/>
</dbReference>
<dbReference type="AlphaFoldDB" id="A0AAN9BH07"/>
<keyword evidence="7" id="KW-1015">Disulfide bond</keyword>
<dbReference type="SUPFAM" id="SSF54001">
    <property type="entry name" value="Cysteine proteinases"/>
    <property type="match status" value="1"/>
</dbReference>
<dbReference type="InterPro" id="IPR025660">
    <property type="entry name" value="Pept_his_AS"/>
</dbReference>
<evidence type="ECO:0000256" key="1">
    <source>
        <dbReference type="ARBA" id="ARBA00008455"/>
    </source>
</evidence>
<dbReference type="SMART" id="SM00848">
    <property type="entry name" value="Inhibitor_I29"/>
    <property type="match status" value="1"/>
</dbReference>
<dbReference type="Pfam" id="PF08246">
    <property type="entry name" value="Inhibitor_I29"/>
    <property type="match status" value="1"/>
</dbReference>
<dbReference type="FunFam" id="3.90.70.10:FF:000130">
    <property type="entry name" value="Cysteine proteinase 1"/>
    <property type="match status" value="1"/>
</dbReference>
<keyword evidence="2" id="KW-0645">Protease</keyword>
<feature type="signal peptide" evidence="9">
    <location>
        <begin position="1"/>
        <end position="16"/>
    </location>
</feature>
<dbReference type="Gene3D" id="3.10.450.10">
    <property type="match status" value="1"/>
</dbReference>
<dbReference type="Proteomes" id="UP001374579">
    <property type="component" value="Unassembled WGS sequence"/>
</dbReference>
<proteinExistence type="inferred from homology"/>
<evidence type="ECO:0000313" key="13">
    <source>
        <dbReference type="EMBL" id="KAK7105044.1"/>
    </source>
</evidence>
<dbReference type="Pfam" id="PF00031">
    <property type="entry name" value="Cystatin"/>
    <property type="match status" value="1"/>
</dbReference>
<feature type="domain" description="Cathepsin propeptide inhibitor" evidence="12">
    <location>
        <begin position="254"/>
        <end position="311"/>
    </location>
</feature>
<evidence type="ECO:0000256" key="6">
    <source>
        <dbReference type="ARBA" id="ARBA00023145"/>
    </source>
</evidence>
<keyword evidence="3 9" id="KW-0732">Signal</keyword>
<dbReference type="PANTHER" id="PTHR12411">
    <property type="entry name" value="CYSTEINE PROTEASE FAMILY C1-RELATED"/>
    <property type="match status" value="1"/>
</dbReference>
<sequence length="556" mass="62128">MNWGVLFLLPLSCAFGALLGGYRPVENDDPVIQSKLRPMLETKGRLGTLPIRRVEQQRLYKETNYKVYQGIPNNSGLEICVKITCFDSKACNAAEPCDKNHAHNAPIQAELKPHLLGGHEAAQPKEVQEAVDFAVEKINSMSNSMFRLVAEDVTNMTKQVINGLRYKFTITLVSTACRNALKNKGKQLGECKLTEDAERQQCHVSVLYTRTDGQKWEYSLESQQCGPLHRANRSVHSVLGGDDHDYCHVHLKAFRKFKDDFQRLYGSEEEEAARFKTFCVNMKRIKTVQEHEQGSATYGINKFADLSEAEFRKYYLTPTWDLKTLRPWMTPAGPANPNGDAIPDSFDWRDKGAVTPVKNQGQCGSCWAFSTTGNIEGQWAIKSNKLVSLSEQELVDCDKLDEGCNGGLPSNAYEAIMKLGGLETEGEYKYEGADEKCKFNRTEVAVKINGGLNISSDETEMKAWLFKNGPISIGINAFAMQFYFGGISHPWKIFCNPTSLDHGVLIVGYGVSSSGEPYWIVKNSWGPDWGEKGYYLVYRGSGVCGLNQMCTSAKIN</sequence>
<comment type="similarity">
    <text evidence="1">Belongs to the peptidase C1 family.</text>
</comment>
<dbReference type="PROSITE" id="PS00639">
    <property type="entry name" value="THIOL_PROTEASE_HIS"/>
    <property type="match status" value="1"/>
</dbReference>
<name>A0AAN9BH07_9CAEN</name>
<dbReference type="PROSITE" id="PS00640">
    <property type="entry name" value="THIOL_PROTEASE_ASN"/>
    <property type="match status" value="1"/>
</dbReference>
<evidence type="ECO:0000256" key="9">
    <source>
        <dbReference type="SAM" id="SignalP"/>
    </source>
</evidence>
<evidence type="ECO:0000256" key="5">
    <source>
        <dbReference type="ARBA" id="ARBA00022807"/>
    </source>
</evidence>
<protein>
    <recommendedName>
        <fullName evidence="15">Cathepsin F</fullName>
    </recommendedName>
</protein>
<feature type="chain" id="PRO_5043052289" description="Cathepsin F" evidence="9">
    <location>
        <begin position="17"/>
        <end position="556"/>
    </location>
</feature>
<evidence type="ECO:0000256" key="3">
    <source>
        <dbReference type="ARBA" id="ARBA00022729"/>
    </source>
</evidence>
<dbReference type="CDD" id="cd00042">
    <property type="entry name" value="CY"/>
    <property type="match status" value="1"/>
</dbReference>
<keyword evidence="5" id="KW-0788">Thiol protease</keyword>
<keyword evidence="4" id="KW-0378">Hydrolase</keyword>
<gene>
    <name evidence="13" type="ORF">V1264_019667</name>
</gene>
<evidence type="ECO:0000313" key="14">
    <source>
        <dbReference type="Proteomes" id="UP001374579"/>
    </source>
</evidence>
<dbReference type="GO" id="GO:0004869">
    <property type="term" value="F:cysteine-type endopeptidase inhibitor activity"/>
    <property type="evidence" value="ECO:0007669"/>
    <property type="project" value="InterPro"/>
</dbReference>
<dbReference type="InterPro" id="IPR000010">
    <property type="entry name" value="Cystatin_dom"/>
</dbReference>
<dbReference type="InterPro" id="IPR000169">
    <property type="entry name" value="Pept_cys_AS"/>
</dbReference>
<evidence type="ECO:0000256" key="8">
    <source>
        <dbReference type="ARBA" id="ARBA00023180"/>
    </source>
</evidence>
<evidence type="ECO:0008006" key="15">
    <source>
        <dbReference type="Google" id="ProtNLM"/>
    </source>
</evidence>
<dbReference type="EMBL" id="JBAMIC010000008">
    <property type="protein sequence ID" value="KAK7105044.1"/>
    <property type="molecule type" value="Genomic_DNA"/>
</dbReference>
<dbReference type="SMART" id="SM00645">
    <property type="entry name" value="Pept_C1"/>
    <property type="match status" value="1"/>
</dbReference>
<dbReference type="InterPro" id="IPR039417">
    <property type="entry name" value="Peptidase_C1A_papain-like"/>
</dbReference>
<evidence type="ECO:0000256" key="2">
    <source>
        <dbReference type="ARBA" id="ARBA00022670"/>
    </source>
</evidence>
<organism evidence="13 14">
    <name type="scientific">Littorina saxatilis</name>
    <dbReference type="NCBI Taxonomy" id="31220"/>
    <lineage>
        <taxon>Eukaryota</taxon>
        <taxon>Metazoa</taxon>
        <taxon>Spiralia</taxon>
        <taxon>Lophotrochozoa</taxon>
        <taxon>Mollusca</taxon>
        <taxon>Gastropoda</taxon>
        <taxon>Caenogastropoda</taxon>
        <taxon>Littorinimorpha</taxon>
        <taxon>Littorinoidea</taxon>
        <taxon>Littorinidae</taxon>
        <taxon>Littorina</taxon>
    </lineage>
</organism>
<feature type="domain" description="Peptidase C1A papain C-terminal" evidence="11">
    <location>
        <begin position="342"/>
        <end position="554"/>
    </location>
</feature>
<evidence type="ECO:0000256" key="7">
    <source>
        <dbReference type="ARBA" id="ARBA00023157"/>
    </source>
</evidence>
<dbReference type="GO" id="GO:0008234">
    <property type="term" value="F:cysteine-type peptidase activity"/>
    <property type="evidence" value="ECO:0007669"/>
    <property type="project" value="UniProtKB-KW"/>
</dbReference>
<reference evidence="13 14" key="1">
    <citation type="submission" date="2024-02" db="EMBL/GenBank/DDBJ databases">
        <title>Chromosome-scale genome assembly of the rough periwinkle Littorina saxatilis.</title>
        <authorList>
            <person name="De Jode A."/>
            <person name="Faria R."/>
            <person name="Formenti G."/>
            <person name="Sims Y."/>
            <person name="Smith T.P."/>
            <person name="Tracey A."/>
            <person name="Wood J.M.D."/>
            <person name="Zagrodzka Z.B."/>
            <person name="Johannesson K."/>
            <person name="Butlin R.K."/>
            <person name="Leder E.H."/>
        </authorList>
    </citation>
    <scope>NUCLEOTIDE SEQUENCE [LARGE SCALE GENOMIC DNA]</scope>
    <source>
        <strain evidence="13">Snail1</strain>
        <tissue evidence="13">Muscle</tissue>
    </source>
</reference>
<dbReference type="Gene3D" id="3.90.70.10">
    <property type="entry name" value="Cysteine proteinases"/>
    <property type="match status" value="1"/>
</dbReference>
<feature type="domain" description="Cystatin" evidence="10">
    <location>
        <begin position="114"/>
        <end position="226"/>
    </location>
</feature>
<dbReference type="Pfam" id="PF00112">
    <property type="entry name" value="Peptidase_C1"/>
    <property type="match status" value="1"/>
</dbReference>
<comment type="caution">
    <text evidence="13">The sequence shown here is derived from an EMBL/GenBank/DDBJ whole genome shotgun (WGS) entry which is preliminary data.</text>
</comment>
<keyword evidence="6" id="KW-0865">Zymogen</keyword>
<keyword evidence="8" id="KW-0325">Glycoprotein</keyword>
<dbReference type="InterPro" id="IPR013201">
    <property type="entry name" value="Prot_inhib_I29"/>
</dbReference>
<dbReference type="SUPFAM" id="SSF54403">
    <property type="entry name" value="Cystatin/monellin"/>
    <property type="match status" value="1"/>
</dbReference>